<reference evidence="1 2" key="1">
    <citation type="submission" date="2024-06" db="EMBL/GenBank/DDBJ databases">
        <title>Genetic profile and toxigenic potential of Bacillus cereus isolates from a Norwegian ice cream production plant,.</title>
        <authorList>
            <person name="Lindback T."/>
            <person name="Llarena A.-K."/>
            <person name="O'Sullivan K."/>
            <person name="Monshaugen M."/>
            <person name="Holmemo C.W."/>
            <person name="Aspholm M."/>
        </authorList>
    </citation>
    <scope>NUCLEOTIDE SEQUENCE [LARGE SCALE GENOMIC DNA]</scope>
    <source>
        <strain evidence="1 2">NVH-YM330</strain>
    </source>
</reference>
<protein>
    <recommendedName>
        <fullName evidence="3">Bacteriocin</fullName>
    </recommendedName>
</protein>
<dbReference type="RefSeq" id="WP_166669203.1">
    <property type="nucleotide sequence ID" value="NZ_FWZG01000023.1"/>
</dbReference>
<dbReference type="EMBL" id="JBFDTY010000008">
    <property type="protein sequence ID" value="MFA2794377.1"/>
    <property type="molecule type" value="Genomic_DNA"/>
</dbReference>
<evidence type="ECO:0000313" key="1">
    <source>
        <dbReference type="EMBL" id="MFA2794377.1"/>
    </source>
</evidence>
<gene>
    <name evidence="1" type="ORF">AB1I70_24070</name>
</gene>
<name>A0ABV4RZS1_9BACI</name>
<dbReference type="Proteomes" id="UP001571110">
    <property type="component" value="Unassembled WGS sequence"/>
</dbReference>
<keyword evidence="2" id="KW-1185">Reference proteome</keyword>
<organism evidence="1 2">
    <name type="scientific">Bacillus mobilis</name>
    <dbReference type="NCBI Taxonomy" id="2026190"/>
    <lineage>
        <taxon>Bacteria</taxon>
        <taxon>Bacillati</taxon>
        <taxon>Bacillota</taxon>
        <taxon>Bacilli</taxon>
        <taxon>Bacillales</taxon>
        <taxon>Bacillaceae</taxon>
        <taxon>Bacillus</taxon>
        <taxon>Bacillus cereus group</taxon>
    </lineage>
</organism>
<proteinExistence type="predicted"/>
<evidence type="ECO:0000313" key="2">
    <source>
        <dbReference type="Proteomes" id="UP001571110"/>
    </source>
</evidence>
<sequence>MKKKYVAPEVVEFGNASDIVKGCGGWGCEVYLRNWSYRMQGGKCVDIYKGEAGDC</sequence>
<accession>A0ABV4RZS1</accession>
<evidence type="ECO:0008006" key="3">
    <source>
        <dbReference type="Google" id="ProtNLM"/>
    </source>
</evidence>
<comment type="caution">
    <text evidence="1">The sequence shown here is derived from an EMBL/GenBank/DDBJ whole genome shotgun (WGS) entry which is preliminary data.</text>
</comment>